<evidence type="ECO:0000256" key="5">
    <source>
        <dbReference type="ARBA" id="ARBA00022989"/>
    </source>
</evidence>
<dbReference type="Proteomes" id="UP000230202">
    <property type="component" value="Unassembled WGS sequence"/>
</dbReference>
<accession>A0A2N9X6W1</accession>
<sequence>MISALIDFILHIDQHLQFIVSQYGVWIYVILFALIFCETGLVITPFLPGDSLLFAAGGIAAVGEMNIHCMVVLLLLAAIIGDAVNFYVGQKFGAHLFANPQSRIFKQIYLHKTQEFYAKHGGKTIIIARFVPIVRTFAPFVAGMGHMHYGHFFRYNCIGAILWVVLFSYAGYFFGNLPFIKENLSLALIIIIAISLLPAIIEIMRHKLGKGTNK</sequence>
<proteinExistence type="inferred from homology"/>
<comment type="similarity">
    <text evidence="2 7">Belongs to the DedA family.</text>
</comment>
<protein>
    <recommendedName>
        <fullName evidence="8">VTT domain-containing protein</fullName>
    </recommendedName>
</protein>
<evidence type="ECO:0000256" key="6">
    <source>
        <dbReference type="ARBA" id="ARBA00023136"/>
    </source>
</evidence>
<dbReference type="InterPro" id="IPR032816">
    <property type="entry name" value="VTT_dom"/>
</dbReference>
<evidence type="ECO:0000313" key="10">
    <source>
        <dbReference type="Proteomes" id="UP000230202"/>
    </source>
</evidence>
<keyword evidence="6 7" id="KW-0472">Membrane</keyword>
<comment type="caution">
    <text evidence="9">The sequence shown here is derived from an EMBL/GenBank/DDBJ whole genome shotgun (WGS) entry which is preliminary data.</text>
</comment>
<dbReference type="EMBL" id="MEIL01000029">
    <property type="protein sequence ID" value="PIT38914.1"/>
    <property type="molecule type" value="Genomic_DNA"/>
</dbReference>
<evidence type="ECO:0000313" key="9">
    <source>
        <dbReference type="EMBL" id="PIT38914.1"/>
    </source>
</evidence>
<feature type="transmembrane region" description="Helical" evidence="7">
    <location>
        <begin position="53"/>
        <end position="81"/>
    </location>
</feature>
<evidence type="ECO:0000256" key="2">
    <source>
        <dbReference type="ARBA" id="ARBA00010792"/>
    </source>
</evidence>
<evidence type="ECO:0000256" key="1">
    <source>
        <dbReference type="ARBA" id="ARBA00004651"/>
    </source>
</evidence>
<keyword evidence="3 7" id="KW-1003">Cell membrane</keyword>
<dbReference type="PANTHER" id="PTHR30353">
    <property type="entry name" value="INNER MEMBRANE PROTEIN DEDA-RELATED"/>
    <property type="match status" value="1"/>
</dbReference>
<feature type="domain" description="VTT" evidence="8">
    <location>
        <begin position="47"/>
        <end position="172"/>
    </location>
</feature>
<comment type="subcellular location">
    <subcellularLocation>
        <location evidence="1 7">Cell membrane</location>
        <topology evidence="1 7">Multi-pass membrane protein</topology>
    </subcellularLocation>
</comment>
<organism evidence="9 10">
    <name type="scientific">Snodgrassella alvi</name>
    <dbReference type="NCBI Taxonomy" id="1196083"/>
    <lineage>
        <taxon>Bacteria</taxon>
        <taxon>Pseudomonadati</taxon>
        <taxon>Pseudomonadota</taxon>
        <taxon>Betaproteobacteria</taxon>
        <taxon>Neisseriales</taxon>
        <taxon>Neisseriaceae</taxon>
        <taxon>Snodgrassella</taxon>
    </lineage>
</organism>
<dbReference type="InterPro" id="IPR032818">
    <property type="entry name" value="DedA-like"/>
</dbReference>
<evidence type="ECO:0000259" key="8">
    <source>
        <dbReference type="Pfam" id="PF09335"/>
    </source>
</evidence>
<keyword evidence="10" id="KW-1185">Reference proteome</keyword>
<feature type="transmembrane region" description="Helical" evidence="7">
    <location>
        <begin position="152"/>
        <end position="172"/>
    </location>
</feature>
<dbReference type="AlphaFoldDB" id="A0A2N9X6W1"/>
<dbReference type="Pfam" id="PF09335">
    <property type="entry name" value="VTT_dom"/>
    <property type="match status" value="1"/>
</dbReference>
<name>A0A2N9X6W1_9NEIS</name>
<dbReference type="RefSeq" id="WP_100152744.1">
    <property type="nucleotide sequence ID" value="NZ_MEIL01000029.1"/>
</dbReference>
<reference evidence="9" key="1">
    <citation type="journal article" date="2017" name="MBio">
        <title>Type VI secretion-mediated competition in the bee gut microbiome.</title>
        <authorList>
            <person name="Steele M.I."/>
            <person name="Kwong W.K."/>
            <person name="Powell J.E."/>
            <person name="Whiteley M."/>
            <person name="Moran N.A."/>
        </authorList>
    </citation>
    <scope>NUCLEOTIDE SEQUENCE [LARGE SCALE GENOMIC DNA]</scope>
    <source>
        <strain evidence="9">WkB273</strain>
    </source>
</reference>
<feature type="transmembrane region" description="Helical" evidence="7">
    <location>
        <begin position="25"/>
        <end position="47"/>
    </location>
</feature>
<dbReference type="InterPro" id="IPR058127">
    <property type="entry name" value="DedA"/>
</dbReference>
<evidence type="ECO:0000256" key="3">
    <source>
        <dbReference type="ARBA" id="ARBA00022475"/>
    </source>
</evidence>
<feature type="transmembrane region" description="Helical" evidence="7">
    <location>
        <begin position="184"/>
        <end position="204"/>
    </location>
</feature>
<evidence type="ECO:0000256" key="7">
    <source>
        <dbReference type="RuleBase" id="RU367016"/>
    </source>
</evidence>
<dbReference type="GO" id="GO:0005886">
    <property type="term" value="C:plasma membrane"/>
    <property type="evidence" value="ECO:0007669"/>
    <property type="project" value="UniProtKB-SubCell"/>
</dbReference>
<keyword evidence="4 7" id="KW-0812">Transmembrane</keyword>
<keyword evidence="5 7" id="KW-1133">Transmembrane helix</keyword>
<dbReference type="PANTHER" id="PTHR30353:SF0">
    <property type="entry name" value="TRANSMEMBRANE PROTEIN"/>
    <property type="match status" value="1"/>
</dbReference>
<evidence type="ECO:0000256" key="4">
    <source>
        <dbReference type="ARBA" id="ARBA00022692"/>
    </source>
</evidence>
<dbReference type="NCBIfam" id="NF008102">
    <property type="entry name" value="PRK10847.1"/>
    <property type="match status" value="1"/>
</dbReference>
<gene>
    <name evidence="9" type="ORF">BHC54_09785</name>
</gene>